<protein>
    <submittedName>
        <fullName evidence="1">Uncharacterized protein</fullName>
    </submittedName>
</protein>
<reference evidence="1" key="1">
    <citation type="submission" date="2018-02" db="EMBL/GenBank/DDBJ databases">
        <title>The genomes of Aspergillus section Nigri reveals drivers in fungal speciation.</title>
        <authorList>
            <consortium name="DOE Joint Genome Institute"/>
            <person name="Vesth T.C."/>
            <person name="Nybo J."/>
            <person name="Theobald S."/>
            <person name="Brandl J."/>
            <person name="Frisvad J.C."/>
            <person name="Nielsen K.F."/>
            <person name="Lyhne E.K."/>
            <person name="Kogle M.E."/>
            <person name="Kuo A."/>
            <person name="Riley R."/>
            <person name="Clum A."/>
            <person name="Nolan M."/>
            <person name="Lipzen A."/>
            <person name="Salamov A."/>
            <person name="Henrissat B."/>
            <person name="Wiebenga A."/>
            <person name="De vries R.P."/>
            <person name="Grigoriev I.V."/>
            <person name="Mortensen U.H."/>
            <person name="Andersen M.R."/>
            <person name="Baker S.E."/>
        </authorList>
    </citation>
    <scope>NUCLEOTIDE SEQUENCE</scope>
    <source>
        <strain evidence="1">CBS 121060</strain>
    </source>
</reference>
<dbReference type="EMBL" id="KZ824950">
    <property type="protein sequence ID" value="RAH71215.1"/>
    <property type="molecule type" value="Genomic_DNA"/>
</dbReference>
<evidence type="ECO:0000313" key="1">
    <source>
        <dbReference type="EMBL" id="RAH71215.1"/>
    </source>
</evidence>
<keyword evidence="2" id="KW-1185">Reference proteome</keyword>
<dbReference type="Proteomes" id="UP000249661">
    <property type="component" value="Unassembled WGS sequence"/>
</dbReference>
<name>A0ACD1HCS1_9EURO</name>
<gene>
    <name evidence="1" type="ORF">BO66DRAFT_391119</name>
</gene>
<organism evidence="1 2">
    <name type="scientific">Aspergillus aculeatinus CBS 121060</name>
    <dbReference type="NCBI Taxonomy" id="1448322"/>
    <lineage>
        <taxon>Eukaryota</taxon>
        <taxon>Fungi</taxon>
        <taxon>Dikarya</taxon>
        <taxon>Ascomycota</taxon>
        <taxon>Pezizomycotina</taxon>
        <taxon>Eurotiomycetes</taxon>
        <taxon>Eurotiomycetidae</taxon>
        <taxon>Eurotiales</taxon>
        <taxon>Aspergillaceae</taxon>
        <taxon>Aspergillus</taxon>
        <taxon>Aspergillus subgen. Circumdati</taxon>
    </lineage>
</organism>
<proteinExistence type="predicted"/>
<evidence type="ECO:0000313" key="2">
    <source>
        <dbReference type="Proteomes" id="UP000249661"/>
    </source>
</evidence>
<sequence length="72" mass="8430">MKIPLSCMCVWVCVGSALFFLSSCFLDISNKTPARFQPFHFTAWLVYKNCERRKGERDKKEKKKKIGGKRKI</sequence>
<accession>A0ACD1HCS1</accession>